<dbReference type="RefSeq" id="WP_167949872.1">
    <property type="nucleotide sequence ID" value="NZ_BAAAPQ010000026.1"/>
</dbReference>
<dbReference type="AlphaFoldDB" id="A0A846S4Y9"/>
<name>A0A846S4Y9_9MICO</name>
<evidence type="ECO:0000313" key="3">
    <source>
        <dbReference type="EMBL" id="NJC55917.1"/>
    </source>
</evidence>
<feature type="domain" description="DUF6286" evidence="2">
    <location>
        <begin position="79"/>
        <end position="185"/>
    </location>
</feature>
<keyword evidence="1" id="KW-0812">Transmembrane</keyword>
<accession>A0A846S4Y9</accession>
<evidence type="ECO:0000256" key="1">
    <source>
        <dbReference type="SAM" id="Phobius"/>
    </source>
</evidence>
<evidence type="ECO:0000259" key="2">
    <source>
        <dbReference type="Pfam" id="PF19803"/>
    </source>
</evidence>
<keyword evidence="1" id="KW-0472">Membrane</keyword>
<comment type="caution">
    <text evidence="3">The sequence shown here is derived from an EMBL/GenBank/DDBJ whole genome shotgun (WGS) entry which is preliminary data.</text>
</comment>
<proteinExistence type="predicted"/>
<organism evidence="3 4">
    <name type="scientific">Brevibacterium marinum</name>
    <dbReference type="NCBI Taxonomy" id="418643"/>
    <lineage>
        <taxon>Bacteria</taxon>
        <taxon>Bacillati</taxon>
        <taxon>Actinomycetota</taxon>
        <taxon>Actinomycetes</taxon>
        <taxon>Micrococcales</taxon>
        <taxon>Brevibacteriaceae</taxon>
        <taxon>Brevibacterium</taxon>
    </lineage>
</organism>
<sequence>MSTRTRLFRARPARVVPAVIVASIILAIAVALGWVAIAAIATTGTADSALADGLPGLSDLGAIRWGAAAIITVGLVLTVVGLFLAIVGIAPGAKRIVGYCTEAPEHIDRFEVVLPTSALSNLAAAVADSVDGVSSVRAASNASSTNVTFSTPVRDNDEIRSEVDAAVTRRFASIGFDRTPTVKVRALRRQA</sequence>
<keyword evidence="4" id="KW-1185">Reference proteome</keyword>
<keyword evidence="1" id="KW-1133">Transmembrane helix</keyword>
<dbReference type="Pfam" id="PF19803">
    <property type="entry name" value="DUF6286"/>
    <property type="match status" value="1"/>
</dbReference>
<evidence type="ECO:0000313" key="4">
    <source>
        <dbReference type="Proteomes" id="UP000576792"/>
    </source>
</evidence>
<reference evidence="3 4" key="1">
    <citation type="submission" date="2020-03" db="EMBL/GenBank/DDBJ databases">
        <title>Sequencing the genomes of 1000 actinobacteria strains.</title>
        <authorList>
            <person name="Klenk H.-P."/>
        </authorList>
    </citation>
    <scope>NUCLEOTIDE SEQUENCE [LARGE SCALE GENOMIC DNA]</scope>
    <source>
        <strain evidence="3 4">DSM 18964</strain>
    </source>
</reference>
<dbReference type="Proteomes" id="UP000576792">
    <property type="component" value="Unassembled WGS sequence"/>
</dbReference>
<protein>
    <recommendedName>
        <fullName evidence="2">DUF6286 domain-containing protein</fullName>
    </recommendedName>
</protein>
<dbReference type="InterPro" id="IPR046253">
    <property type="entry name" value="DUF6286"/>
</dbReference>
<feature type="transmembrane region" description="Helical" evidence="1">
    <location>
        <begin position="62"/>
        <end position="87"/>
    </location>
</feature>
<dbReference type="EMBL" id="JAATJN010000001">
    <property type="protein sequence ID" value="NJC55917.1"/>
    <property type="molecule type" value="Genomic_DNA"/>
</dbReference>
<gene>
    <name evidence="3" type="ORF">BKA07_000952</name>
</gene>
<feature type="transmembrane region" description="Helical" evidence="1">
    <location>
        <begin position="15"/>
        <end position="42"/>
    </location>
</feature>